<proteinExistence type="predicted"/>
<dbReference type="EMBL" id="SHNP01000004">
    <property type="protein sequence ID" value="MCX2974245.1"/>
    <property type="molecule type" value="Genomic_DNA"/>
</dbReference>
<gene>
    <name evidence="1" type="ORF">EYC87_11690</name>
</gene>
<name>A0ABT3SW74_9GAMM</name>
<reference evidence="1" key="1">
    <citation type="submission" date="2019-02" db="EMBL/GenBank/DDBJ databases">
        <authorList>
            <person name="Li S.-H."/>
        </authorList>
    </citation>
    <scope>NUCLEOTIDE SEQUENCE</scope>
    <source>
        <strain evidence="1">IMCC8485</strain>
    </source>
</reference>
<dbReference type="RefSeq" id="WP_279253040.1">
    <property type="nucleotide sequence ID" value="NZ_SHNP01000004.1"/>
</dbReference>
<sequence>MANRDYSEAAFLDFLRQGTMAGLIRPGTARSRKKAAEQLLVQLKSNERVDLRQLDIDELCTRFHKLQGSTIRPETLQIYNDRLQAGLRDFFSWIEDPNSFSSDEGETSEIQLVAERDSPDQSRAREELLLNPPRSPHEIFPVPIRENLVVYIQNLPLDLTPAEAERIARVVRALANPEEAE</sequence>
<accession>A0ABT3SW74</accession>
<evidence type="ECO:0000313" key="1">
    <source>
        <dbReference type="EMBL" id="MCX2974245.1"/>
    </source>
</evidence>
<evidence type="ECO:0008006" key="3">
    <source>
        <dbReference type="Google" id="ProtNLM"/>
    </source>
</evidence>
<organism evidence="1 2">
    <name type="scientific">Candidatus Seongchinamella marina</name>
    <dbReference type="NCBI Taxonomy" id="2518990"/>
    <lineage>
        <taxon>Bacteria</taxon>
        <taxon>Pseudomonadati</taxon>
        <taxon>Pseudomonadota</taxon>
        <taxon>Gammaproteobacteria</taxon>
        <taxon>Cellvibrionales</taxon>
        <taxon>Halieaceae</taxon>
        <taxon>Seongchinamella</taxon>
    </lineage>
</organism>
<protein>
    <recommendedName>
        <fullName evidence="3">Core-binding (CB) domain-containing protein</fullName>
    </recommendedName>
</protein>
<keyword evidence="2" id="KW-1185">Reference proteome</keyword>
<dbReference type="Proteomes" id="UP001143307">
    <property type="component" value="Unassembled WGS sequence"/>
</dbReference>
<comment type="caution">
    <text evidence="1">The sequence shown here is derived from an EMBL/GenBank/DDBJ whole genome shotgun (WGS) entry which is preliminary data.</text>
</comment>
<evidence type="ECO:0000313" key="2">
    <source>
        <dbReference type="Proteomes" id="UP001143307"/>
    </source>
</evidence>